<dbReference type="OrthoDB" id="5589846at2"/>
<dbReference type="InterPro" id="IPR024442">
    <property type="entry name" value="Transposase_Zn_ribbon"/>
</dbReference>
<name>A0A857JLC0_9ALTE</name>
<protein>
    <recommendedName>
        <fullName evidence="1">Transposase zinc-ribbon domain-containing protein</fullName>
    </recommendedName>
</protein>
<dbReference type="Pfam" id="PF12760">
    <property type="entry name" value="Zn_ribbon_IS1595"/>
    <property type="match status" value="1"/>
</dbReference>
<evidence type="ECO:0000259" key="1">
    <source>
        <dbReference type="Pfam" id="PF12760"/>
    </source>
</evidence>
<dbReference type="AlphaFoldDB" id="A0A857JLC0"/>
<evidence type="ECO:0000313" key="3">
    <source>
        <dbReference type="Proteomes" id="UP000464524"/>
    </source>
</evidence>
<organism evidence="2 3">
    <name type="scientific">Paraglaciecola mesophila</name>
    <dbReference type="NCBI Taxonomy" id="197222"/>
    <lineage>
        <taxon>Bacteria</taxon>
        <taxon>Pseudomonadati</taxon>
        <taxon>Pseudomonadota</taxon>
        <taxon>Gammaproteobacteria</taxon>
        <taxon>Alteromonadales</taxon>
        <taxon>Alteromonadaceae</taxon>
        <taxon>Paraglaciecola</taxon>
    </lineage>
</organism>
<dbReference type="Proteomes" id="UP000464524">
    <property type="component" value="Chromosome"/>
</dbReference>
<accession>A0A857JLC0</accession>
<keyword evidence="3" id="KW-1185">Reference proteome</keyword>
<dbReference type="RefSeq" id="WP_160180877.1">
    <property type="nucleotide sequence ID" value="NZ_CP047656.1"/>
</dbReference>
<reference evidence="2 3" key="1">
    <citation type="submission" date="2019-12" db="EMBL/GenBank/DDBJ databases">
        <title>Genome sequencing and assembly of endphytes of Porphyra tenera.</title>
        <authorList>
            <person name="Park J.M."/>
            <person name="Shin R."/>
            <person name="Jo S.H."/>
        </authorList>
    </citation>
    <scope>NUCLEOTIDE SEQUENCE [LARGE SCALE GENOMIC DNA]</scope>
    <source>
        <strain evidence="2 3">GPM4</strain>
    </source>
</reference>
<evidence type="ECO:0000313" key="2">
    <source>
        <dbReference type="EMBL" id="QHJ12693.1"/>
    </source>
</evidence>
<dbReference type="EMBL" id="CP047656">
    <property type="protein sequence ID" value="QHJ12693.1"/>
    <property type="molecule type" value="Genomic_DNA"/>
</dbReference>
<proteinExistence type="predicted"/>
<dbReference type="KEGG" id="pmes:FX988_02951"/>
<sequence length="102" mass="11690">MTIKKQHFLLSASARTLSLRKIFQLTPDESFELFKEARWPQGKPVCPHCGCEHHYYLKTRKQWCCKDKDCGHTFSVTSGTIFSSHKLPLSVYLAALISLIGF</sequence>
<feature type="domain" description="Transposase zinc-ribbon" evidence="1">
    <location>
        <begin position="28"/>
        <end position="73"/>
    </location>
</feature>
<gene>
    <name evidence="2" type="ORF">FX988_02951</name>
</gene>